<name>A0A9D0ZXQ9_9FIRM</name>
<organism evidence="2 3">
    <name type="scientific">Candidatus Limivivens merdigallinarum</name>
    <dbReference type="NCBI Taxonomy" id="2840859"/>
    <lineage>
        <taxon>Bacteria</taxon>
        <taxon>Bacillati</taxon>
        <taxon>Bacillota</taxon>
        <taxon>Clostridia</taxon>
        <taxon>Lachnospirales</taxon>
        <taxon>Lachnospiraceae</taxon>
        <taxon>Lachnospiraceae incertae sedis</taxon>
        <taxon>Candidatus Limivivens</taxon>
    </lineage>
</organism>
<dbReference type="InterPro" id="IPR023210">
    <property type="entry name" value="NADP_OxRdtase_dom"/>
</dbReference>
<comment type="caution">
    <text evidence="2">The sequence shown here is derived from an EMBL/GenBank/DDBJ whole genome shotgun (WGS) entry which is preliminary data.</text>
</comment>
<dbReference type="Pfam" id="PF00248">
    <property type="entry name" value="Aldo_ket_red"/>
    <property type="match status" value="1"/>
</dbReference>
<dbReference type="InterPro" id="IPR036812">
    <property type="entry name" value="NAD(P)_OxRdtase_dom_sf"/>
</dbReference>
<dbReference type="AlphaFoldDB" id="A0A9D0ZXQ9"/>
<dbReference type="EMBL" id="DVFT01000226">
    <property type="protein sequence ID" value="HIQ97937.1"/>
    <property type="molecule type" value="Genomic_DNA"/>
</dbReference>
<evidence type="ECO:0000313" key="2">
    <source>
        <dbReference type="EMBL" id="HIQ97937.1"/>
    </source>
</evidence>
<evidence type="ECO:0000313" key="3">
    <source>
        <dbReference type="Proteomes" id="UP000886886"/>
    </source>
</evidence>
<sequence length="120" mass="13362">MSAIGISGVLIRGPLAQGIVRGVYTRDSLFTDSVRKNYNVGGIYRKEFEERIDLIDKVKAVYGTEPMAELALRYVISHESEPIAIPGATSVSQVLQNARVGEKLLDQETVERIREILRSE</sequence>
<evidence type="ECO:0000259" key="1">
    <source>
        <dbReference type="Pfam" id="PF00248"/>
    </source>
</evidence>
<protein>
    <submittedName>
        <fullName evidence="2">Aldo/keto reductase</fullName>
    </submittedName>
</protein>
<feature type="domain" description="NADP-dependent oxidoreductase" evidence="1">
    <location>
        <begin position="12"/>
        <end position="117"/>
    </location>
</feature>
<proteinExistence type="predicted"/>
<dbReference type="SUPFAM" id="SSF51430">
    <property type="entry name" value="NAD(P)-linked oxidoreductase"/>
    <property type="match status" value="1"/>
</dbReference>
<accession>A0A9D0ZXQ9</accession>
<gene>
    <name evidence="2" type="ORF">IAB26_15410</name>
</gene>
<reference evidence="2" key="1">
    <citation type="submission" date="2020-10" db="EMBL/GenBank/DDBJ databases">
        <authorList>
            <person name="Gilroy R."/>
        </authorList>
    </citation>
    <scope>NUCLEOTIDE SEQUENCE</scope>
    <source>
        <strain evidence="2">ChiSjej3B21-11622</strain>
    </source>
</reference>
<dbReference type="Gene3D" id="3.20.20.100">
    <property type="entry name" value="NADP-dependent oxidoreductase domain"/>
    <property type="match status" value="1"/>
</dbReference>
<dbReference type="Proteomes" id="UP000886886">
    <property type="component" value="Unassembled WGS sequence"/>
</dbReference>
<reference evidence="2" key="2">
    <citation type="journal article" date="2021" name="PeerJ">
        <title>Extensive microbial diversity within the chicken gut microbiome revealed by metagenomics and culture.</title>
        <authorList>
            <person name="Gilroy R."/>
            <person name="Ravi A."/>
            <person name="Getino M."/>
            <person name="Pursley I."/>
            <person name="Horton D.L."/>
            <person name="Alikhan N.F."/>
            <person name="Baker D."/>
            <person name="Gharbi K."/>
            <person name="Hall N."/>
            <person name="Watson M."/>
            <person name="Adriaenssens E.M."/>
            <person name="Foster-Nyarko E."/>
            <person name="Jarju S."/>
            <person name="Secka A."/>
            <person name="Antonio M."/>
            <person name="Oren A."/>
            <person name="Chaudhuri R.R."/>
            <person name="La Ragione R."/>
            <person name="Hildebrand F."/>
            <person name="Pallen M.J."/>
        </authorList>
    </citation>
    <scope>NUCLEOTIDE SEQUENCE</scope>
    <source>
        <strain evidence="2">ChiSjej3B21-11622</strain>
    </source>
</reference>